<evidence type="ECO:0000313" key="2">
    <source>
        <dbReference type="Proteomes" id="UP001501195"/>
    </source>
</evidence>
<dbReference type="Gene3D" id="1.10.4190.10">
    <property type="entry name" value="Urease accessory protein UreF"/>
    <property type="match status" value="1"/>
</dbReference>
<dbReference type="RefSeq" id="WP_345711951.1">
    <property type="nucleotide sequence ID" value="NZ_BAABIL010000211.1"/>
</dbReference>
<dbReference type="Proteomes" id="UP001501195">
    <property type="component" value="Unassembled WGS sequence"/>
</dbReference>
<proteinExistence type="predicted"/>
<organism evidence="1 2">
    <name type="scientific">Kineococcus glutinatus</name>
    <dbReference type="NCBI Taxonomy" id="1070872"/>
    <lineage>
        <taxon>Bacteria</taxon>
        <taxon>Bacillati</taxon>
        <taxon>Actinomycetota</taxon>
        <taxon>Actinomycetes</taxon>
        <taxon>Kineosporiales</taxon>
        <taxon>Kineosporiaceae</taxon>
        <taxon>Kineococcus</taxon>
    </lineage>
</organism>
<gene>
    <name evidence="1" type="ORF">GCM10023225_16260</name>
</gene>
<sequence>MHSPDLVLALLADARLPVGAHTQSGGLEPAMTHGGLTSAGVPGFLAGRIATVVAVEAGTAVVARHRALAGLDPAPVVAAWAARTPSAPLREASEHLGRGYLRLAQRLWPGAAELAALGRRPPRPLVLGVVAALAGLDAARLVRLCGHEDVATVGAAALKLDPLDPAETVAWTLAAHPRIEALAAALAHLTDPDDIPAPSAPLVEHHSVLHARTRQRLFHA</sequence>
<name>A0ABP9HQS7_9ACTN</name>
<dbReference type="InterPro" id="IPR038277">
    <property type="entry name" value="UreF_sf"/>
</dbReference>
<dbReference type="EMBL" id="BAABIL010000211">
    <property type="protein sequence ID" value="GAA4975955.1"/>
    <property type="molecule type" value="Genomic_DNA"/>
</dbReference>
<dbReference type="Pfam" id="PF01730">
    <property type="entry name" value="UreF"/>
    <property type="match status" value="1"/>
</dbReference>
<accession>A0ABP9HQS7</accession>
<dbReference type="InterPro" id="IPR002639">
    <property type="entry name" value="UreF"/>
</dbReference>
<reference evidence="2" key="1">
    <citation type="journal article" date="2019" name="Int. J. Syst. Evol. Microbiol.">
        <title>The Global Catalogue of Microorganisms (GCM) 10K type strain sequencing project: providing services to taxonomists for standard genome sequencing and annotation.</title>
        <authorList>
            <consortium name="The Broad Institute Genomics Platform"/>
            <consortium name="The Broad Institute Genome Sequencing Center for Infectious Disease"/>
            <person name="Wu L."/>
            <person name="Ma J."/>
        </authorList>
    </citation>
    <scope>NUCLEOTIDE SEQUENCE [LARGE SCALE GENOMIC DNA]</scope>
    <source>
        <strain evidence="2">JCM 18126</strain>
    </source>
</reference>
<comment type="caution">
    <text evidence="1">The sequence shown here is derived from an EMBL/GenBank/DDBJ whole genome shotgun (WGS) entry which is preliminary data.</text>
</comment>
<evidence type="ECO:0000313" key="1">
    <source>
        <dbReference type="EMBL" id="GAA4975955.1"/>
    </source>
</evidence>
<protein>
    <submittedName>
        <fullName evidence="1">Urease accessory UreF family protein</fullName>
    </submittedName>
</protein>
<keyword evidence="2" id="KW-1185">Reference proteome</keyword>